<dbReference type="AlphaFoldDB" id="A0A8B0SU21"/>
<reference evidence="1" key="1">
    <citation type="submission" date="2020-01" db="EMBL/GenBank/DDBJ databases">
        <authorList>
            <person name="Qin S."/>
        </authorList>
    </citation>
    <scope>NUCLEOTIDE SEQUENCE</scope>
    <source>
        <strain evidence="1">CVir17-16-YZ6g</strain>
        <plasmid evidence="1">p17-15-vir-like</plasmid>
    </source>
</reference>
<name>A0A8B0SU21_KLEPN</name>
<proteinExistence type="predicted"/>
<organism evidence="1">
    <name type="scientific">Klebsiella pneumoniae</name>
    <dbReference type="NCBI Taxonomy" id="573"/>
    <lineage>
        <taxon>Bacteria</taxon>
        <taxon>Pseudomonadati</taxon>
        <taxon>Pseudomonadota</taxon>
        <taxon>Gammaproteobacteria</taxon>
        <taxon>Enterobacterales</taxon>
        <taxon>Enterobacteriaceae</taxon>
        <taxon>Klebsiella/Raoultella group</taxon>
        <taxon>Klebsiella</taxon>
        <taxon>Klebsiella pneumoniae complex</taxon>
    </lineage>
</organism>
<evidence type="ECO:0000313" key="1">
    <source>
        <dbReference type="EMBL" id="QTX14519.1"/>
    </source>
</evidence>
<sequence>MAVIWSRKSTDFFVTKSSDYDAVFPITYKNCVMGDIFPQS</sequence>
<geneLocation type="plasmid" evidence="1">
    <name>p17-15-vir-like</name>
</geneLocation>
<dbReference type="EMBL" id="MN956836">
    <property type="protein sequence ID" value="QTX14519.1"/>
    <property type="molecule type" value="Genomic_DNA"/>
</dbReference>
<protein>
    <submittedName>
        <fullName evidence="1">Uncharacterized protein</fullName>
    </submittedName>
</protein>
<accession>A0A8B0SU21</accession>
<keyword evidence="1" id="KW-0614">Plasmid</keyword>